<keyword evidence="6" id="KW-0029">Amino-acid transport</keyword>
<dbReference type="CDD" id="cd06582">
    <property type="entry name" value="TM_PBP1_LivH_like"/>
    <property type="match status" value="1"/>
</dbReference>
<reference evidence="11 12" key="1">
    <citation type="submission" date="2019-02" db="EMBL/GenBank/DDBJ databases">
        <title>Genomic Encyclopedia of Type Strains, Phase IV (KMG-IV): sequencing the most valuable type-strain genomes for metagenomic binning, comparative biology and taxonomic classification.</title>
        <authorList>
            <person name="Goeker M."/>
        </authorList>
    </citation>
    <scope>NUCLEOTIDE SEQUENCE [LARGE SCALE GENOMIC DNA]</scope>
    <source>
        <strain evidence="11 12">DSM 21056</strain>
    </source>
</reference>
<keyword evidence="5 10" id="KW-0812">Transmembrane</keyword>
<dbReference type="PANTHER" id="PTHR11795:SF371">
    <property type="entry name" value="HIGH-AFFINITY BRANCHED-CHAIN AMINO ACID TRANSPORT SYSTEM PERMEASE PROTEIN LIVH"/>
    <property type="match status" value="1"/>
</dbReference>
<evidence type="ECO:0000256" key="3">
    <source>
        <dbReference type="ARBA" id="ARBA00022475"/>
    </source>
</evidence>
<dbReference type="InterPro" id="IPR052157">
    <property type="entry name" value="BCAA_transport_permease"/>
</dbReference>
<proteinExistence type="inferred from homology"/>
<dbReference type="Pfam" id="PF02653">
    <property type="entry name" value="BPD_transp_2"/>
    <property type="match status" value="1"/>
</dbReference>
<evidence type="ECO:0000256" key="9">
    <source>
        <dbReference type="ARBA" id="ARBA00037998"/>
    </source>
</evidence>
<feature type="transmembrane region" description="Helical" evidence="10">
    <location>
        <begin position="278"/>
        <end position="297"/>
    </location>
</feature>
<evidence type="ECO:0000256" key="2">
    <source>
        <dbReference type="ARBA" id="ARBA00022448"/>
    </source>
</evidence>
<dbReference type="GO" id="GO:0042941">
    <property type="term" value="P:D-alanine transmembrane transport"/>
    <property type="evidence" value="ECO:0007669"/>
    <property type="project" value="TreeGrafter"/>
</dbReference>
<evidence type="ECO:0000256" key="10">
    <source>
        <dbReference type="SAM" id="Phobius"/>
    </source>
</evidence>
<keyword evidence="2" id="KW-0813">Transport</keyword>
<evidence type="ECO:0000256" key="5">
    <source>
        <dbReference type="ARBA" id="ARBA00022692"/>
    </source>
</evidence>
<keyword evidence="8 10" id="KW-0472">Membrane</keyword>
<feature type="transmembrane region" description="Helical" evidence="10">
    <location>
        <begin position="144"/>
        <end position="169"/>
    </location>
</feature>
<dbReference type="GO" id="GO:0015192">
    <property type="term" value="F:L-phenylalanine transmembrane transporter activity"/>
    <property type="evidence" value="ECO:0007669"/>
    <property type="project" value="TreeGrafter"/>
</dbReference>
<dbReference type="InterPro" id="IPR001851">
    <property type="entry name" value="ABC_transp_permease"/>
</dbReference>
<feature type="transmembrane region" description="Helical" evidence="10">
    <location>
        <begin position="71"/>
        <end position="93"/>
    </location>
</feature>
<dbReference type="GO" id="GO:0015188">
    <property type="term" value="F:L-isoleucine transmembrane transporter activity"/>
    <property type="evidence" value="ECO:0007669"/>
    <property type="project" value="TreeGrafter"/>
</dbReference>
<protein>
    <submittedName>
        <fullName evidence="11">Amino acid/amide ABC transporter membrane protein 1 (HAAT family)</fullName>
    </submittedName>
</protein>
<evidence type="ECO:0000256" key="7">
    <source>
        <dbReference type="ARBA" id="ARBA00022989"/>
    </source>
</evidence>
<feature type="transmembrane region" description="Helical" evidence="10">
    <location>
        <begin position="105"/>
        <end position="124"/>
    </location>
</feature>
<evidence type="ECO:0000256" key="6">
    <source>
        <dbReference type="ARBA" id="ARBA00022970"/>
    </source>
</evidence>
<comment type="subcellular location">
    <subcellularLocation>
        <location evidence="1">Cell inner membrane</location>
        <topology evidence="1">Multi-pass membrane protein</topology>
    </subcellularLocation>
</comment>
<dbReference type="AlphaFoldDB" id="A0A4Q8D209"/>
<comment type="similarity">
    <text evidence="9">Belongs to the binding-protein-dependent transport system permease family. LivHM subfamily.</text>
</comment>
<dbReference type="PANTHER" id="PTHR11795">
    <property type="entry name" value="BRANCHED-CHAIN AMINO ACID TRANSPORT SYSTEM PERMEASE PROTEIN LIVH"/>
    <property type="match status" value="1"/>
</dbReference>
<evidence type="ECO:0000313" key="11">
    <source>
        <dbReference type="EMBL" id="RZU99352.1"/>
    </source>
</evidence>
<dbReference type="EMBL" id="SHLI01000001">
    <property type="protein sequence ID" value="RZU99352.1"/>
    <property type="molecule type" value="Genomic_DNA"/>
</dbReference>
<accession>A0A4Q8D209</accession>
<keyword evidence="3" id="KW-1003">Cell membrane</keyword>
<evidence type="ECO:0000256" key="8">
    <source>
        <dbReference type="ARBA" id="ARBA00023136"/>
    </source>
</evidence>
<feature type="transmembrane region" description="Helical" evidence="10">
    <location>
        <begin position="190"/>
        <end position="212"/>
    </location>
</feature>
<keyword evidence="12" id="KW-1185">Reference proteome</keyword>
<dbReference type="GO" id="GO:0015808">
    <property type="term" value="P:L-alanine transport"/>
    <property type="evidence" value="ECO:0007669"/>
    <property type="project" value="TreeGrafter"/>
</dbReference>
<feature type="transmembrane region" description="Helical" evidence="10">
    <location>
        <begin position="20"/>
        <end position="38"/>
    </location>
</feature>
<evidence type="ECO:0000256" key="4">
    <source>
        <dbReference type="ARBA" id="ARBA00022519"/>
    </source>
</evidence>
<sequence length="304" mass="32178">MPAFETFLQSIVNGLVLGSFYALIALGYTMIFGVIKLLNFAHGDVYMIGAFVGFGVLSLISGVVGAGWFGLAIAILVSMVAVGCLGVIIQRVAYQPMLSAPRLSILITALAVSLVLQNSALSLTDGKYTAFRTDLGFGGFELGRLFISHQAIVLVAIAALLMIALEFFVSRTMYGRAMRAVSIDKDMCRLMGINVTRVVAITFLIGSGLAAAAGTMAGAYYGSIWYFMGFLIGLKAFTAAVIGGIGSITGAMLGGLILGLLESFGTQISWIGSEWKDVFTFAILILVLVFKPTGLLGKSEVERM</sequence>
<evidence type="ECO:0000313" key="12">
    <source>
        <dbReference type="Proteomes" id="UP000292298"/>
    </source>
</evidence>
<dbReference type="GO" id="GO:0015190">
    <property type="term" value="F:L-leucine transmembrane transporter activity"/>
    <property type="evidence" value="ECO:0007669"/>
    <property type="project" value="TreeGrafter"/>
</dbReference>
<dbReference type="GO" id="GO:1903806">
    <property type="term" value="P:L-isoleucine import across plasma membrane"/>
    <property type="evidence" value="ECO:0007669"/>
    <property type="project" value="TreeGrafter"/>
</dbReference>
<name>A0A4Q8D209_9GAMM</name>
<dbReference type="GO" id="GO:0005304">
    <property type="term" value="F:L-valine transmembrane transporter activity"/>
    <property type="evidence" value="ECO:0007669"/>
    <property type="project" value="TreeGrafter"/>
</dbReference>
<dbReference type="RefSeq" id="WP_130503594.1">
    <property type="nucleotide sequence ID" value="NZ_SHLI01000001.1"/>
</dbReference>
<keyword evidence="4" id="KW-0997">Cell inner membrane</keyword>
<feature type="transmembrane region" description="Helical" evidence="10">
    <location>
        <begin position="45"/>
        <end position="65"/>
    </location>
</feature>
<feature type="transmembrane region" description="Helical" evidence="10">
    <location>
        <begin position="252"/>
        <end position="272"/>
    </location>
</feature>
<comment type="caution">
    <text evidence="11">The sequence shown here is derived from an EMBL/GenBank/DDBJ whole genome shotgun (WGS) entry which is preliminary data.</text>
</comment>
<dbReference type="GO" id="GO:0005886">
    <property type="term" value="C:plasma membrane"/>
    <property type="evidence" value="ECO:0007669"/>
    <property type="project" value="UniProtKB-SubCell"/>
</dbReference>
<organism evidence="11 12">
    <name type="scientific">Spiribacter vilamensis</name>
    <dbReference type="NCBI Taxonomy" id="531306"/>
    <lineage>
        <taxon>Bacteria</taxon>
        <taxon>Pseudomonadati</taxon>
        <taxon>Pseudomonadota</taxon>
        <taxon>Gammaproteobacteria</taxon>
        <taxon>Chromatiales</taxon>
        <taxon>Ectothiorhodospiraceae</taxon>
        <taxon>Spiribacter</taxon>
    </lineage>
</organism>
<dbReference type="OrthoDB" id="9807115at2"/>
<gene>
    <name evidence="11" type="ORF">EV698_1639</name>
</gene>
<evidence type="ECO:0000256" key="1">
    <source>
        <dbReference type="ARBA" id="ARBA00004429"/>
    </source>
</evidence>
<dbReference type="Proteomes" id="UP000292298">
    <property type="component" value="Unassembled WGS sequence"/>
</dbReference>
<keyword evidence="7 10" id="KW-1133">Transmembrane helix</keyword>